<dbReference type="GO" id="GO:0006310">
    <property type="term" value="P:DNA recombination"/>
    <property type="evidence" value="ECO:0007669"/>
    <property type="project" value="UniProtKB-UniRule"/>
</dbReference>
<evidence type="ECO:0000313" key="9">
    <source>
        <dbReference type="EMBL" id="SDC96533.1"/>
    </source>
</evidence>
<dbReference type="RefSeq" id="WP_091572854.1">
    <property type="nucleotide sequence ID" value="NZ_FMZA01000024.1"/>
</dbReference>
<evidence type="ECO:0000313" key="10">
    <source>
        <dbReference type="Proteomes" id="UP000199387"/>
    </source>
</evidence>
<comment type="similarity">
    <text evidence="7">Belongs to the RecR family.</text>
</comment>
<keyword evidence="5 7" id="KW-0233">DNA recombination</keyword>
<dbReference type="CDD" id="cd01025">
    <property type="entry name" value="TOPRIM_recR"/>
    <property type="match status" value="1"/>
</dbReference>
<feature type="domain" description="Toprim" evidence="8">
    <location>
        <begin position="80"/>
        <end position="175"/>
    </location>
</feature>
<dbReference type="NCBIfam" id="TIGR00615">
    <property type="entry name" value="recR"/>
    <property type="match status" value="1"/>
</dbReference>
<reference evidence="9 10" key="1">
    <citation type="submission" date="2016-10" db="EMBL/GenBank/DDBJ databases">
        <authorList>
            <person name="de Groot N.N."/>
        </authorList>
    </citation>
    <scope>NUCLEOTIDE SEQUENCE [LARGE SCALE GENOMIC DNA]</scope>
    <source>
        <strain evidence="9 10">DSM 45514</strain>
    </source>
</reference>
<dbReference type="Gene3D" id="3.40.1360.10">
    <property type="match status" value="1"/>
</dbReference>
<dbReference type="EMBL" id="FMZA01000024">
    <property type="protein sequence ID" value="SDC96533.1"/>
    <property type="molecule type" value="Genomic_DNA"/>
</dbReference>
<dbReference type="PROSITE" id="PS50880">
    <property type="entry name" value="TOPRIM"/>
    <property type="match status" value="1"/>
</dbReference>
<feature type="zinc finger region" description="C4-type" evidence="7">
    <location>
        <begin position="57"/>
        <end position="72"/>
    </location>
</feature>
<evidence type="ECO:0000256" key="6">
    <source>
        <dbReference type="ARBA" id="ARBA00023204"/>
    </source>
</evidence>
<evidence type="ECO:0000256" key="7">
    <source>
        <dbReference type="HAMAP-Rule" id="MF_00017"/>
    </source>
</evidence>
<keyword evidence="4 7" id="KW-0862">Zinc</keyword>
<dbReference type="GO" id="GO:0006281">
    <property type="term" value="P:DNA repair"/>
    <property type="evidence" value="ECO:0007669"/>
    <property type="project" value="UniProtKB-UniRule"/>
</dbReference>
<protein>
    <recommendedName>
        <fullName evidence="7">Recombination protein RecR</fullName>
    </recommendedName>
</protein>
<gene>
    <name evidence="7" type="primary">recR</name>
    <name evidence="9" type="ORF">SAMN04488112_12438</name>
</gene>
<organism evidence="9 10">
    <name type="scientific">Melghirimyces thermohalophilus</name>
    <dbReference type="NCBI Taxonomy" id="1236220"/>
    <lineage>
        <taxon>Bacteria</taxon>
        <taxon>Bacillati</taxon>
        <taxon>Bacillota</taxon>
        <taxon>Bacilli</taxon>
        <taxon>Bacillales</taxon>
        <taxon>Thermoactinomycetaceae</taxon>
        <taxon>Melghirimyces</taxon>
    </lineage>
</organism>
<evidence type="ECO:0000256" key="2">
    <source>
        <dbReference type="ARBA" id="ARBA00022763"/>
    </source>
</evidence>
<dbReference type="Pfam" id="PF21176">
    <property type="entry name" value="RecR_HhH"/>
    <property type="match status" value="1"/>
</dbReference>
<dbReference type="InterPro" id="IPR034137">
    <property type="entry name" value="TOPRIM_RecR"/>
</dbReference>
<keyword evidence="3 7" id="KW-0863">Zinc-finger</keyword>
<name>A0A1G6QWC0_9BACL</name>
<dbReference type="Gene3D" id="1.10.8.420">
    <property type="entry name" value="RecR Domain 1"/>
    <property type="match status" value="1"/>
</dbReference>
<dbReference type="SMART" id="SM00493">
    <property type="entry name" value="TOPRIM"/>
    <property type="match status" value="1"/>
</dbReference>
<sequence>MDVPEPISKLMDGFMRLPGIGPKTAQRLAFFVLGMEEEDVTELAKALVRAKRDLKRCQVCSNISDQPVCSVCRDKNRDRSVICVVQDPRDMIAMERTREFHGLYHVLHGAISPMEGIGPDELSIPDLLKRLEDETVKELILATNPNIEGEATAMYLQRLVKPFGLKVTRIAHGLPVGGDLEYADEVTLTKALEGRREL</sequence>
<dbReference type="SUPFAM" id="SSF111304">
    <property type="entry name" value="Recombination protein RecR"/>
    <property type="match status" value="1"/>
</dbReference>
<dbReference type="Gene3D" id="3.30.60.80">
    <property type="match status" value="1"/>
</dbReference>
<keyword evidence="6 7" id="KW-0234">DNA repair</keyword>
<evidence type="ECO:0000256" key="3">
    <source>
        <dbReference type="ARBA" id="ARBA00022771"/>
    </source>
</evidence>
<dbReference type="Gene3D" id="6.10.250.240">
    <property type="match status" value="1"/>
</dbReference>
<dbReference type="PANTHER" id="PTHR30446">
    <property type="entry name" value="RECOMBINATION PROTEIN RECR"/>
    <property type="match status" value="1"/>
</dbReference>
<dbReference type="AlphaFoldDB" id="A0A1G6QWC0"/>
<accession>A0A1G6QWC0</accession>
<dbReference type="Pfam" id="PF02132">
    <property type="entry name" value="RecR_ZnF"/>
    <property type="match status" value="1"/>
</dbReference>
<comment type="function">
    <text evidence="7">May play a role in DNA repair. It seems to be involved in an RecBC-independent recombinational process of DNA repair. It may act with RecF and RecO.</text>
</comment>
<dbReference type="InterPro" id="IPR006171">
    <property type="entry name" value="TOPRIM_dom"/>
</dbReference>
<dbReference type="PROSITE" id="PS01300">
    <property type="entry name" value="RECR"/>
    <property type="match status" value="1"/>
</dbReference>
<dbReference type="GO" id="GO:0008270">
    <property type="term" value="F:zinc ion binding"/>
    <property type="evidence" value="ECO:0007669"/>
    <property type="project" value="UniProtKB-KW"/>
</dbReference>
<dbReference type="STRING" id="1236220.SAMN04488112_12438"/>
<dbReference type="Pfam" id="PF21175">
    <property type="entry name" value="RecR_C"/>
    <property type="match status" value="1"/>
</dbReference>
<dbReference type="GO" id="GO:0003677">
    <property type="term" value="F:DNA binding"/>
    <property type="evidence" value="ECO:0007669"/>
    <property type="project" value="UniProtKB-UniRule"/>
</dbReference>
<keyword evidence="10" id="KW-1185">Reference proteome</keyword>
<evidence type="ECO:0000259" key="8">
    <source>
        <dbReference type="PROSITE" id="PS50880"/>
    </source>
</evidence>
<proteinExistence type="inferred from homology"/>
<evidence type="ECO:0000256" key="1">
    <source>
        <dbReference type="ARBA" id="ARBA00022723"/>
    </source>
</evidence>
<dbReference type="InterPro" id="IPR015967">
    <property type="entry name" value="Rcmb_RecR_Znf"/>
</dbReference>
<keyword evidence="1 7" id="KW-0479">Metal-binding</keyword>
<dbReference type="Pfam" id="PF13662">
    <property type="entry name" value="Toprim_4"/>
    <property type="match status" value="1"/>
</dbReference>
<evidence type="ECO:0000256" key="5">
    <source>
        <dbReference type="ARBA" id="ARBA00023172"/>
    </source>
</evidence>
<evidence type="ECO:0000256" key="4">
    <source>
        <dbReference type="ARBA" id="ARBA00022833"/>
    </source>
</evidence>
<dbReference type="InterPro" id="IPR023627">
    <property type="entry name" value="Rcmb_RecR"/>
</dbReference>
<dbReference type="HAMAP" id="MF_00017">
    <property type="entry name" value="RecR"/>
    <property type="match status" value="1"/>
</dbReference>
<dbReference type="OrthoDB" id="9802672at2"/>
<dbReference type="Proteomes" id="UP000199387">
    <property type="component" value="Unassembled WGS sequence"/>
</dbReference>
<dbReference type="PANTHER" id="PTHR30446:SF0">
    <property type="entry name" value="RECOMBINATION PROTEIN RECR"/>
    <property type="match status" value="1"/>
</dbReference>
<keyword evidence="2 7" id="KW-0227">DNA damage</keyword>
<dbReference type="InterPro" id="IPR000093">
    <property type="entry name" value="DNA_Rcmb_RecR"/>
</dbReference>